<evidence type="ECO:0000313" key="3">
    <source>
        <dbReference type="Proteomes" id="UP000799757"/>
    </source>
</evidence>
<name>A0A6A6XEA6_9PLEO</name>
<accession>A0A6A6XEA6</accession>
<dbReference type="OrthoDB" id="3918328at2759"/>
<dbReference type="EMBL" id="MU001884">
    <property type="protein sequence ID" value="KAF2794641.1"/>
    <property type="molecule type" value="Genomic_DNA"/>
</dbReference>
<feature type="non-terminal residue" evidence="2">
    <location>
        <position position="118"/>
    </location>
</feature>
<evidence type="ECO:0000313" key="2">
    <source>
        <dbReference type="EMBL" id="KAF2794641.1"/>
    </source>
</evidence>
<reference evidence="2" key="1">
    <citation type="journal article" date="2020" name="Stud. Mycol.">
        <title>101 Dothideomycetes genomes: a test case for predicting lifestyles and emergence of pathogens.</title>
        <authorList>
            <person name="Haridas S."/>
            <person name="Albert R."/>
            <person name="Binder M."/>
            <person name="Bloem J."/>
            <person name="Labutti K."/>
            <person name="Salamov A."/>
            <person name="Andreopoulos B."/>
            <person name="Baker S."/>
            <person name="Barry K."/>
            <person name="Bills G."/>
            <person name="Bluhm B."/>
            <person name="Cannon C."/>
            <person name="Castanera R."/>
            <person name="Culley D."/>
            <person name="Daum C."/>
            <person name="Ezra D."/>
            <person name="Gonzalez J."/>
            <person name="Henrissat B."/>
            <person name="Kuo A."/>
            <person name="Liang C."/>
            <person name="Lipzen A."/>
            <person name="Lutzoni F."/>
            <person name="Magnuson J."/>
            <person name="Mondo S."/>
            <person name="Nolan M."/>
            <person name="Ohm R."/>
            <person name="Pangilinan J."/>
            <person name="Park H.-J."/>
            <person name="Ramirez L."/>
            <person name="Alfaro M."/>
            <person name="Sun H."/>
            <person name="Tritt A."/>
            <person name="Yoshinaga Y."/>
            <person name="Zwiers L.-H."/>
            <person name="Turgeon B."/>
            <person name="Goodwin S."/>
            <person name="Spatafora J."/>
            <person name="Crous P."/>
            <person name="Grigoriev I."/>
        </authorList>
    </citation>
    <scope>NUCLEOTIDE SEQUENCE</scope>
    <source>
        <strain evidence="2">CBS 109.77</strain>
    </source>
</reference>
<dbReference type="Proteomes" id="UP000799757">
    <property type="component" value="Unassembled WGS sequence"/>
</dbReference>
<feature type="region of interest" description="Disordered" evidence="1">
    <location>
        <begin position="25"/>
        <end position="47"/>
    </location>
</feature>
<keyword evidence="3" id="KW-1185">Reference proteome</keyword>
<gene>
    <name evidence="2" type="ORF">K505DRAFT_274812</name>
</gene>
<organism evidence="2 3">
    <name type="scientific">Melanomma pulvis-pyrius CBS 109.77</name>
    <dbReference type="NCBI Taxonomy" id="1314802"/>
    <lineage>
        <taxon>Eukaryota</taxon>
        <taxon>Fungi</taxon>
        <taxon>Dikarya</taxon>
        <taxon>Ascomycota</taxon>
        <taxon>Pezizomycotina</taxon>
        <taxon>Dothideomycetes</taxon>
        <taxon>Pleosporomycetidae</taxon>
        <taxon>Pleosporales</taxon>
        <taxon>Melanommataceae</taxon>
        <taxon>Melanomma</taxon>
    </lineage>
</organism>
<sequence>MPSIVRHDDHRTNWVKARAHYARDRSLRSCSPGNRDDFPSPDPASRNAVRFDIRPKRKHSAFVLEEELKCQYEDRVGTPHLSELEPDDDVIRQLNVEALKMGSKITTLENGTGLIVRE</sequence>
<protein>
    <submittedName>
        <fullName evidence="2">Uncharacterized protein</fullName>
    </submittedName>
</protein>
<proteinExistence type="predicted"/>
<evidence type="ECO:0000256" key="1">
    <source>
        <dbReference type="SAM" id="MobiDB-lite"/>
    </source>
</evidence>
<dbReference type="AlphaFoldDB" id="A0A6A6XEA6"/>